<dbReference type="AlphaFoldDB" id="A0A6A2ZZ12"/>
<protein>
    <submittedName>
        <fullName evidence="9">1-phosphatidylinositol-3-phosphate 5-kinase FAB1B</fullName>
    </submittedName>
</protein>
<dbReference type="InterPro" id="IPR005516">
    <property type="entry name" value="Remorin_C"/>
</dbReference>
<dbReference type="Gene3D" id="3.30.810.10">
    <property type="entry name" value="2-Layer Sandwich"/>
    <property type="match status" value="1"/>
</dbReference>
<dbReference type="InterPro" id="IPR044769">
    <property type="entry name" value="PIKfyve_PIPKc"/>
</dbReference>
<dbReference type="PANTHER" id="PTHR45748:SF7">
    <property type="entry name" value="1-PHOSPHATIDYLINOSITOL 3-PHOSPHATE 5-KINASE-RELATED"/>
    <property type="match status" value="1"/>
</dbReference>
<dbReference type="InterPro" id="IPR027484">
    <property type="entry name" value="PInositol-4-P-5-kinase_N"/>
</dbReference>
<dbReference type="EMBL" id="VEPZ02001068">
    <property type="protein sequence ID" value="KAE8696362.1"/>
    <property type="molecule type" value="Genomic_DNA"/>
</dbReference>
<evidence type="ECO:0000313" key="10">
    <source>
        <dbReference type="Proteomes" id="UP000436088"/>
    </source>
</evidence>
<keyword evidence="10" id="KW-1185">Reference proteome</keyword>
<evidence type="ECO:0000256" key="6">
    <source>
        <dbReference type="SAM" id="Coils"/>
    </source>
</evidence>
<name>A0A6A2ZZ12_HIBSY</name>
<dbReference type="PROSITE" id="PS51455">
    <property type="entry name" value="PIPK"/>
    <property type="match status" value="1"/>
</dbReference>
<dbReference type="Proteomes" id="UP000436088">
    <property type="component" value="Unassembled WGS sequence"/>
</dbReference>
<dbReference type="GO" id="GO:0005524">
    <property type="term" value="F:ATP binding"/>
    <property type="evidence" value="ECO:0007669"/>
    <property type="project" value="UniProtKB-UniRule"/>
</dbReference>
<dbReference type="Gene3D" id="3.30.800.10">
    <property type="entry name" value="Phosphatidylinositol Phosphate Kinase II Beta"/>
    <property type="match status" value="1"/>
</dbReference>
<comment type="similarity">
    <text evidence="1">Belongs to the remorin family.</text>
</comment>
<evidence type="ECO:0000256" key="4">
    <source>
        <dbReference type="ARBA" id="ARBA00022840"/>
    </source>
</evidence>
<reference evidence="9" key="1">
    <citation type="submission" date="2019-09" db="EMBL/GenBank/DDBJ databases">
        <title>Draft genome information of white flower Hibiscus syriacus.</title>
        <authorList>
            <person name="Kim Y.-M."/>
        </authorList>
    </citation>
    <scope>NUCLEOTIDE SEQUENCE [LARGE SCALE GENOMIC DNA]</scope>
    <source>
        <strain evidence="9">YM2019G1</strain>
    </source>
</reference>
<sequence>MFSKPVRNLVPISIHFLNLYLPIPARVHFYMSDNGKITTSRTWICWSLEKVEGCDFALPDAKLDTSHSDLIHQEPCTSETSNPVSVDYGILADSQSIQFPVIENLSDTLEAAWTGEIQRAVGLPKTSMSSLSDSAALDITFADSVAKGIDFEVHSEEKIEPKVFHSLSPVLSTRSSENIEDIVSWLKMPFLSFYRSLNKNLLGHDSKIDTFTEYDPIYVSSYRELEVQDGARLLLPVGFNDTVIPVYDYEPTSMISYALASPEYQFQVSHDGDRPKENGNLTASVSLHESMIQSSHFVDELYFDPHRNLVSFGDDGSSDKVKFTVTCYYAKRFEALRKMCCPSELDFTRSLSRCKKWKTQGGKSKVCFAKTSDDRFIVKKSQRQLESFIRIAPEYFKYLSESISSRSPMCLAKILGVYQVSAKHLKGGKEAKMEVLVMENILFGRIVTRNKAKSLLERAIWNDTAFLAARDVMDYSLLVEVEEEKHELVVGIIDCMRQYTWDKHLETWVKASGILGGLKNASPTVISPKQYKKRFRKAMATYFLMIPDQWSSPSTSGKSQSDTGEENGQQGTSAKRFHNRNLEDNVSLLFLFERVNAAIWDRYIKRKAFVKWLFTYPAHVELMEQYYIGSCMDLASPKYFQAPLLFSNGEPVMEINGTAIYGESNDNPFSDTLCKINLKETSEFVKSFPMPASMGRRRVGVNSVTTQRRVFEAPSTPGRPVFSLSGGGGGGNGCGVGGGNLARRNFPSKWDDAEKWLISSSCHEFPAQDMKLESSKVAKQCDNFKQQAEVFKGSVPLEHHNQIRSFNAGIPGSNDVFLEDEVESIFPNFRYSEPSREGFLFRNSVSDTMKDAGTEVFHEVKHKDAGTEMTSLGSSTTSRCHTPLSPALHNTPANRSGPLEPTNSNSSNSTIDISLLQECHLAKLQLGSQYDSIASNWSSREEEEEEVSKSLRHFETGNACLKSVSDSRTPTWEEEERTKCCLKYQREEAKMQAWVKLQSAKAEAQSRKLEVKIQKMRSKLEEKLMKRMAVVHRKAEEWRASARQQHAEQIQKPNNTPTINLRINSNFSGNISCGCLPCSNRL</sequence>
<dbReference type="Pfam" id="PF03763">
    <property type="entry name" value="Remorin_C"/>
    <property type="match status" value="1"/>
</dbReference>
<feature type="region of interest" description="Disordered" evidence="7">
    <location>
        <begin position="865"/>
        <end position="908"/>
    </location>
</feature>
<dbReference type="SUPFAM" id="SSF56104">
    <property type="entry name" value="SAICAR synthase-like"/>
    <property type="match status" value="1"/>
</dbReference>
<feature type="compositionally biased region" description="Polar residues" evidence="7">
    <location>
        <begin position="551"/>
        <end position="573"/>
    </location>
</feature>
<feature type="region of interest" description="Disordered" evidence="7">
    <location>
        <begin position="551"/>
        <end position="576"/>
    </location>
</feature>
<dbReference type="InterPro" id="IPR027483">
    <property type="entry name" value="PInositol-4-P-4/5-kinase_C_sf"/>
</dbReference>
<gene>
    <name evidence="9" type="ORF">F3Y22_tig00110674pilonHSYRG00067</name>
</gene>
<dbReference type="CDD" id="cd17300">
    <property type="entry name" value="PIPKc_PIKfyve"/>
    <property type="match status" value="1"/>
</dbReference>
<evidence type="ECO:0000256" key="7">
    <source>
        <dbReference type="SAM" id="MobiDB-lite"/>
    </source>
</evidence>
<feature type="coiled-coil region" evidence="6">
    <location>
        <begin position="999"/>
        <end position="1026"/>
    </location>
</feature>
<keyword evidence="2 5" id="KW-0547">Nucleotide-binding</keyword>
<dbReference type="GO" id="GO:0000285">
    <property type="term" value="F:1-phosphatidylinositol-3-phosphate 5-kinase activity"/>
    <property type="evidence" value="ECO:0007669"/>
    <property type="project" value="InterPro"/>
</dbReference>
<evidence type="ECO:0000256" key="5">
    <source>
        <dbReference type="PROSITE-ProRule" id="PRU00781"/>
    </source>
</evidence>
<dbReference type="GO" id="GO:0010008">
    <property type="term" value="C:endosome membrane"/>
    <property type="evidence" value="ECO:0007669"/>
    <property type="project" value="TreeGrafter"/>
</dbReference>
<dbReference type="GO" id="GO:0046854">
    <property type="term" value="P:phosphatidylinositol phosphate biosynthetic process"/>
    <property type="evidence" value="ECO:0007669"/>
    <property type="project" value="TreeGrafter"/>
</dbReference>
<feature type="compositionally biased region" description="Polar residues" evidence="7">
    <location>
        <begin position="868"/>
        <end position="880"/>
    </location>
</feature>
<evidence type="ECO:0000259" key="8">
    <source>
        <dbReference type="PROSITE" id="PS51455"/>
    </source>
</evidence>
<comment type="caution">
    <text evidence="9">The sequence shown here is derived from an EMBL/GenBank/DDBJ whole genome shotgun (WGS) entry which is preliminary data.</text>
</comment>
<keyword evidence="6" id="KW-0175">Coiled coil</keyword>
<dbReference type="PANTHER" id="PTHR45748">
    <property type="entry name" value="1-PHOSPHATIDYLINOSITOL 3-PHOSPHATE 5-KINASE-RELATED"/>
    <property type="match status" value="1"/>
</dbReference>
<accession>A0A6A2ZZ12</accession>
<keyword evidence="4 5" id="KW-0067">ATP-binding</keyword>
<dbReference type="InterPro" id="IPR002498">
    <property type="entry name" value="PInositol-4-P-4/5-kinase_core"/>
</dbReference>
<evidence type="ECO:0000313" key="9">
    <source>
        <dbReference type="EMBL" id="KAE8696362.1"/>
    </source>
</evidence>
<dbReference type="Pfam" id="PF01504">
    <property type="entry name" value="PIP5K"/>
    <property type="match status" value="2"/>
</dbReference>
<dbReference type="SMART" id="SM00330">
    <property type="entry name" value="PIPKc"/>
    <property type="match status" value="1"/>
</dbReference>
<keyword evidence="3 5" id="KW-0418">Kinase</keyword>
<proteinExistence type="inferred from homology"/>
<organism evidence="9 10">
    <name type="scientific">Hibiscus syriacus</name>
    <name type="common">Rose of Sharon</name>
    <dbReference type="NCBI Taxonomy" id="106335"/>
    <lineage>
        <taxon>Eukaryota</taxon>
        <taxon>Viridiplantae</taxon>
        <taxon>Streptophyta</taxon>
        <taxon>Embryophyta</taxon>
        <taxon>Tracheophyta</taxon>
        <taxon>Spermatophyta</taxon>
        <taxon>Magnoliopsida</taxon>
        <taxon>eudicotyledons</taxon>
        <taxon>Gunneridae</taxon>
        <taxon>Pentapetalae</taxon>
        <taxon>rosids</taxon>
        <taxon>malvids</taxon>
        <taxon>Malvales</taxon>
        <taxon>Malvaceae</taxon>
        <taxon>Malvoideae</taxon>
        <taxon>Hibiscus</taxon>
    </lineage>
</organism>
<evidence type="ECO:0000256" key="3">
    <source>
        <dbReference type="ARBA" id="ARBA00022777"/>
    </source>
</evidence>
<keyword evidence="5" id="KW-0808">Transferase</keyword>
<feature type="domain" description="PIPK" evidence="8">
    <location>
        <begin position="260"/>
        <end position="543"/>
    </location>
</feature>
<evidence type="ECO:0000256" key="1">
    <source>
        <dbReference type="ARBA" id="ARBA00005711"/>
    </source>
</evidence>
<evidence type="ECO:0000256" key="2">
    <source>
        <dbReference type="ARBA" id="ARBA00022741"/>
    </source>
</evidence>
<dbReference type="FunFam" id="3.30.810.10:FF:000001">
    <property type="entry name" value="1-phosphatidylinositol 3-phosphate 5-kinase FAB1"/>
    <property type="match status" value="1"/>
</dbReference>